<dbReference type="Proteomes" id="UP001178507">
    <property type="component" value="Unassembled WGS sequence"/>
</dbReference>
<reference evidence="2" key="1">
    <citation type="submission" date="2023-08" db="EMBL/GenBank/DDBJ databases">
        <authorList>
            <person name="Chen Y."/>
            <person name="Shah S."/>
            <person name="Dougan E. K."/>
            <person name="Thang M."/>
            <person name="Chan C."/>
        </authorList>
    </citation>
    <scope>NUCLEOTIDE SEQUENCE</scope>
</reference>
<gene>
    <name evidence="2" type="ORF">EVOR1521_LOCUS1072</name>
</gene>
<evidence type="ECO:0000313" key="3">
    <source>
        <dbReference type="Proteomes" id="UP001178507"/>
    </source>
</evidence>
<sequence length="322" mass="35151">MQSIATFAAGVFTGQSLSSCHASLPQCTLHEESYRLQLHLVGAQLALADDFWSRQRPQLIATLGTCEKRTEPAVFDPGSDCNWRFGDKLTFALRLRDLGCGLRLRLQGKRDFRLGPWQVELAQSADLGEGLLDLQKALQQCRKSAESEWESPLLHIPLLNLQGSEEFAVFALVVLEGDLPTLLEQEDGEGQRAWFSHSESQAEMAGKSVVQRAMYPCVQCTSCACEVAEPESEAPPASEYSTCEVPPTYAKVHAAVPTAVPRLPEDFSFAEPAYASRASRGASRGESEDEKLFTAGLRGRAGTSTSLPLPTLRLPKPTPKVS</sequence>
<protein>
    <submittedName>
        <fullName evidence="2">Uncharacterized protein</fullName>
    </submittedName>
</protein>
<feature type="compositionally biased region" description="Basic and acidic residues" evidence="1">
    <location>
        <begin position="283"/>
        <end position="292"/>
    </location>
</feature>
<keyword evidence="3" id="KW-1185">Reference proteome</keyword>
<evidence type="ECO:0000313" key="2">
    <source>
        <dbReference type="EMBL" id="CAJ1370513.1"/>
    </source>
</evidence>
<proteinExistence type="predicted"/>
<feature type="region of interest" description="Disordered" evidence="1">
    <location>
        <begin position="274"/>
        <end position="322"/>
    </location>
</feature>
<name>A0AA36MK29_9DINO</name>
<organism evidence="2 3">
    <name type="scientific">Effrenium voratum</name>
    <dbReference type="NCBI Taxonomy" id="2562239"/>
    <lineage>
        <taxon>Eukaryota</taxon>
        <taxon>Sar</taxon>
        <taxon>Alveolata</taxon>
        <taxon>Dinophyceae</taxon>
        <taxon>Suessiales</taxon>
        <taxon>Symbiodiniaceae</taxon>
        <taxon>Effrenium</taxon>
    </lineage>
</organism>
<comment type="caution">
    <text evidence="2">The sequence shown here is derived from an EMBL/GenBank/DDBJ whole genome shotgun (WGS) entry which is preliminary data.</text>
</comment>
<dbReference type="EMBL" id="CAUJNA010000024">
    <property type="protein sequence ID" value="CAJ1370513.1"/>
    <property type="molecule type" value="Genomic_DNA"/>
</dbReference>
<evidence type="ECO:0000256" key="1">
    <source>
        <dbReference type="SAM" id="MobiDB-lite"/>
    </source>
</evidence>
<dbReference type="AlphaFoldDB" id="A0AA36MK29"/>
<feature type="compositionally biased region" description="Low complexity" evidence="1">
    <location>
        <begin position="303"/>
        <end position="322"/>
    </location>
</feature>
<accession>A0AA36MK29</accession>